<accession>A0A2C5Y304</accession>
<feature type="signal peptide" evidence="1">
    <location>
        <begin position="1"/>
        <end position="22"/>
    </location>
</feature>
<organism evidence="2 3">
    <name type="scientific">Ophiocordyceps australis</name>
    <dbReference type="NCBI Taxonomy" id="1399860"/>
    <lineage>
        <taxon>Eukaryota</taxon>
        <taxon>Fungi</taxon>
        <taxon>Dikarya</taxon>
        <taxon>Ascomycota</taxon>
        <taxon>Pezizomycotina</taxon>
        <taxon>Sordariomycetes</taxon>
        <taxon>Hypocreomycetidae</taxon>
        <taxon>Hypocreales</taxon>
        <taxon>Ophiocordycipitaceae</taxon>
        <taxon>Ophiocordyceps</taxon>
    </lineage>
</organism>
<dbReference type="OrthoDB" id="4927807at2759"/>
<dbReference type="Proteomes" id="UP000226192">
    <property type="component" value="Unassembled WGS sequence"/>
</dbReference>
<name>A0A2C5Y304_9HYPO</name>
<dbReference type="AlphaFoldDB" id="A0A2C5Y304"/>
<keyword evidence="3" id="KW-1185">Reference proteome</keyword>
<comment type="caution">
    <text evidence="2">The sequence shown here is derived from an EMBL/GenBank/DDBJ whole genome shotgun (WGS) entry which is preliminary data.</text>
</comment>
<proteinExistence type="predicted"/>
<dbReference type="STRING" id="1399860.A0A2C5Y304"/>
<feature type="chain" id="PRO_5012677075" description="Enterotoxin" evidence="1">
    <location>
        <begin position="23"/>
        <end position="702"/>
    </location>
</feature>
<evidence type="ECO:0000256" key="1">
    <source>
        <dbReference type="SAM" id="SignalP"/>
    </source>
</evidence>
<keyword evidence="1" id="KW-0732">Signal</keyword>
<evidence type="ECO:0000313" key="3">
    <source>
        <dbReference type="Proteomes" id="UP000226192"/>
    </source>
</evidence>
<sequence length="702" mass="78938">MMGPRWTVLLLSLLLLVWSTNGQTPPPSPSQTGEKVVYIIAARFPSMVQNRGIVVGNRPARSERLGLFEMEYSEPRVPYVVGHTQLLAAIRGWMTSAHFRRHLLTPHVFEFRLTGTNRMLRQTIEGDEIWISVDRNWSPDQLVRWAALPSFANEPHDEFPDRLLYGSPARLVWVDRSWSSDESTRPRAYNSRRCYDNVRSAIHPYLRMGPRSLARRHPLFEQELQELCMPRETAQQTPEACEAALSQQVQPFLAATAQEQQQRAPELENAVSVIVCAHLPDATVSTTPAIVTESQVWDALQHYVHMPFHELYRLFPDLGVALIQAIVQGTCAHLELRGARRGRHVIAPQPFRVKADNRDICDAVIAKVRERLGNQGQQDTQLRAPEEMAAHRPETCTHFDSLTVRVDLGGGFIYGFEGSGTNDDIIIDIGNSSTILARSPAKGTSWPESIDIQRAFGAKAVAVRAIDSFLLYSVQDMTRNGDPWWLKGHATCVGSSRVAEVDKYASLDMEINRQRWPSEYHDTIVPKDWHWAVQDEAAQSLAVQPPGRPDACTHFSSLRITPEFSSSFWSGTYDRVYLELGSQALHAKRRVRLATGPERGSHQPIHVNLEKVFASDRVAVADVLPAIRIFARPGPGRDASSTNAFKINKIDFEATCTGSNSTARVSYSEGLQGNWLERNSGQDWTEVFTGKGLGLEDWRWVQ</sequence>
<gene>
    <name evidence="2" type="ORF">CDD81_478</name>
</gene>
<evidence type="ECO:0000313" key="2">
    <source>
        <dbReference type="EMBL" id="PHH61344.1"/>
    </source>
</evidence>
<evidence type="ECO:0008006" key="4">
    <source>
        <dbReference type="Google" id="ProtNLM"/>
    </source>
</evidence>
<dbReference type="EMBL" id="NJET01000107">
    <property type="protein sequence ID" value="PHH61344.1"/>
    <property type="molecule type" value="Genomic_DNA"/>
</dbReference>
<reference evidence="2 3" key="1">
    <citation type="submission" date="2017-06" db="EMBL/GenBank/DDBJ databases">
        <title>Ant-infecting Ophiocordyceps genomes reveal a high diversity of potential behavioral manipulation genes and a possible major role for enterotoxins.</title>
        <authorList>
            <person name="De Bekker C."/>
            <person name="Evans H.C."/>
            <person name="Brachmann A."/>
            <person name="Hughes D.P."/>
        </authorList>
    </citation>
    <scope>NUCLEOTIDE SEQUENCE [LARGE SCALE GENOMIC DNA]</scope>
    <source>
        <strain evidence="2 3">Map64</strain>
    </source>
</reference>
<protein>
    <recommendedName>
        <fullName evidence="4">Enterotoxin</fullName>
    </recommendedName>
</protein>